<dbReference type="RefSeq" id="WP_112870001.1">
    <property type="nucleotide sequence ID" value="NZ_CP021781.1"/>
</dbReference>
<feature type="transmembrane region" description="Helical" evidence="1">
    <location>
        <begin position="354"/>
        <end position="378"/>
    </location>
</feature>
<name>A0A2Z4XY50_9GAMM</name>
<dbReference type="GO" id="GO:0022857">
    <property type="term" value="F:transmembrane transporter activity"/>
    <property type="evidence" value="ECO:0007669"/>
    <property type="project" value="InterPro"/>
</dbReference>
<dbReference type="KEGG" id="fad:CDH04_05085"/>
<dbReference type="AlphaFoldDB" id="A0A2Z4XY50"/>
<dbReference type="Pfam" id="PF04632">
    <property type="entry name" value="FUSC"/>
    <property type="match status" value="1"/>
</dbReference>
<feature type="transmembrane region" description="Helical" evidence="1">
    <location>
        <begin position="443"/>
        <end position="460"/>
    </location>
</feature>
<sequence>MKSYKVIKHKILGITMTKKLSFINQNTFVICFRLLLSAIIVLIVTLNFNLYKPMWGIIAALFLQLRPETGFVIEKALCLVAGTFIGIVVGCLILFLFIGQPIPSFICLVIFLCACSLISAGINHSNLVYGIALGNITTIIVVLYSISDPQNITIVNALNFASARLIEICIGATAACISSFLIKPYSVKRIYQNHSKQLLNATIKHLISLTSTQPNSFCVNLATRDILESTIAIHNDSSASIYEKLATKNNHVLFSNKALPFLRLIKDYCKYIESNNSLEFQSYAEILNAQLSKISHSDTKSVIKTLRKFSKLTNTPIVIKNIYLALIELLLAYNSLNNFKKPLYELKLNRIKNYYNPIIIATATARNVAIFLVCALIWSISGGSLGMLLATAIMTLLSQLFVGIPNAFLLVKKVLMGLLISVPIALIVKFCFIYQFTESFKHLLFFFCLGLSAGVVLLSISKLQMYGLGYCLGFVFVVQPSNQMSFNVTPSLSICLGLIFGGGVFYVVYKLLPNAPNIITQKLALLSLYGDYKKIGKTITTREQFSIKVAKKALCVYKYQLHDNFESSYIVKRLHRLLERSNKKLGDL</sequence>
<evidence type="ECO:0000256" key="1">
    <source>
        <dbReference type="SAM" id="Phobius"/>
    </source>
</evidence>
<organism evidence="2 4">
    <name type="scientific">Francisella adeliensis</name>
    <dbReference type="NCBI Taxonomy" id="2007306"/>
    <lineage>
        <taxon>Bacteria</taxon>
        <taxon>Pseudomonadati</taxon>
        <taxon>Pseudomonadota</taxon>
        <taxon>Gammaproteobacteria</taxon>
        <taxon>Thiotrichales</taxon>
        <taxon>Francisellaceae</taxon>
        <taxon>Francisella</taxon>
    </lineage>
</organism>
<accession>A0A2Z4XY50</accession>
<keyword evidence="5" id="KW-1185">Reference proteome</keyword>
<feature type="transmembrane region" description="Helical" evidence="1">
    <location>
        <begin position="414"/>
        <end position="436"/>
    </location>
</feature>
<dbReference type="EMBL" id="CP021781">
    <property type="protein sequence ID" value="AXA33827.1"/>
    <property type="molecule type" value="Genomic_DNA"/>
</dbReference>
<dbReference type="Proteomes" id="UP000251120">
    <property type="component" value="Chromosome"/>
</dbReference>
<keyword evidence="1" id="KW-0812">Transmembrane</keyword>
<feature type="transmembrane region" description="Helical" evidence="1">
    <location>
        <begin position="385"/>
        <end position="408"/>
    </location>
</feature>
<gene>
    <name evidence="2" type="ORF">CDH04_05085</name>
    <name evidence="3" type="ORF">FZC43_05090</name>
</gene>
<evidence type="ECO:0000313" key="2">
    <source>
        <dbReference type="EMBL" id="AXA33827.1"/>
    </source>
</evidence>
<feature type="transmembrane region" description="Helical" evidence="1">
    <location>
        <begin position="491"/>
        <end position="512"/>
    </location>
</feature>
<evidence type="ECO:0000313" key="3">
    <source>
        <dbReference type="EMBL" id="QIW12064.1"/>
    </source>
</evidence>
<feature type="transmembrane region" description="Helical" evidence="1">
    <location>
        <begin position="21"/>
        <end position="44"/>
    </location>
</feature>
<feature type="transmembrane region" description="Helical" evidence="1">
    <location>
        <begin position="317"/>
        <end position="334"/>
    </location>
</feature>
<evidence type="ECO:0008006" key="6">
    <source>
        <dbReference type="Google" id="ProtNLM"/>
    </source>
</evidence>
<proteinExistence type="predicted"/>
<dbReference type="EMBL" id="CP043424">
    <property type="protein sequence ID" value="QIW12064.1"/>
    <property type="molecule type" value="Genomic_DNA"/>
</dbReference>
<dbReference type="InterPro" id="IPR006726">
    <property type="entry name" value="PHBA_efflux_AaeB/fusaric-R"/>
</dbReference>
<feature type="transmembrane region" description="Helical" evidence="1">
    <location>
        <begin position="102"/>
        <end position="120"/>
    </location>
</feature>
<evidence type="ECO:0000313" key="4">
    <source>
        <dbReference type="Proteomes" id="UP000251120"/>
    </source>
</evidence>
<reference evidence="3 5" key="2">
    <citation type="submission" date="2019-08" db="EMBL/GenBank/DDBJ databases">
        <title>Complete genome sequences of Francisella adeliensis (FSC1325 and FSC1326).</title>
        <authorList>
            <person name="Ohrman C."/>
            <person name="Uneklint I."/>
            <person name="Vallesi A."/>
            <person name="Karlsson L."/>
            <person name="Sjodin A."/>
        </authorList>
    </citation>
    <scope>NUCLEOTIDE SEQUENCE [LARGE SCALE GENOMIC DNA]</scope>
    <source>
        <strain evidence="3 5">FSC1325</strain>
    </source>
</reference>
<dbReference type="OrthoDB" id="9807111at2"/>
<dbReference type="GO" id="GO:0005886">
    <property type="term" value="C:plasma membrane"/>
    <property type="evidence" value="ECO:0007669"/>
    <property type="project" value="InterPro"/>
</dbReference>
<evidence type="ECO:0000313" key="5">
    <source>
        <dbReference type="Proteomes" id="UP000681131"/>
    </source>
</evidence>
<feature type="transmembrane region" description="Helical" evidence="1">
    <location>
        <begin position="158"/>
        <end position="182"/>
    </location>
</feature>
<keyword evidence="1" id="KW-1133">Transmembrane helix</keyword>
<reference evidence="2 4" key="1">
    <citation type="submission" date="2017-06" db="EMBL/GenBank/DDBJ databases">
        <title>Complete genome of Francisella adeliensis.</title>
        <authorList>
            <person name="Vallesi A."/>
            <person name="Sjodin A."/>
        </authorList>
    </citation>
    <scope>NUCLEOTIDE SEQUENCE [LARGE SCALE GENOMIC DNA]</scope>
    <source>
        <strain evidence="2 4">FDC440</strain>
    </source>
</reference>
<keyword evidence="1" id="KW-0472">Membrane</keyword>
<protein>
    <recommendedName>
        <fullName evidence="6">Fusaric acid resistance protein</fullName>
    </recommendedName>
</protein>
<feature type="transmembrane region" description="Helical" evidence="1">
    <location>
        <begin position="77"/>
        <end position="96"/>
    </location>
</feature>
<feature type="transmembrane region" description="Helical" evidence="1">
    <location>
        <begin position="127"/>
        <end position="146"/>
    </location>
</feature>
<dbReference type="Proteomes" id="UP000681131">
    <property type="component" value="Chromosome"/>
</dbReference>